<dbReference type="SUPFAM" id="SSF81301">
    <property type="entry name" value="Nucleotidyltransferase"/>
    <property type="match status" value="1"/>
</dbReference>
<evidence type="ECO:0000313" key="2">
    <source>
        <dbReference type="EMBL" id="WAR46399.1"/>
    </source>
</evidence>
<dbReference type="Gene3D" id="3.30.460.10">
    <property type="entry name" value="Beta Polymerase, domain 2"/>
    <property type="match status" value="1"/>
</dbReference>
<feature type="domain" description="Polymerase beta nucleotidyltransferase" evidence="1">
    <location>
        <begin position="27"/>
        <end position="98"/>
    </location>
</feature>
<dbReference type="InterPro" id="IPR041633">
    <property type="entry name" value="Polbeta"/>
</dbReference>
<dbReference type="EMBL" id="CP113517">
    <property type="protein sequence ID" value="WAR46399.1"/>
    <property type="molecule type" value="Genomic_DNA"/>
</dbReference>
<dbReference type="RefSeq" id="WP_255187302.1">
    <property type="nucleotide sequence ID" value="NZ_CP113517.1"/>
</dbReference>
<organism evidence="2 3">
    <name type="scientific">Methylomonas rapida</name>
    <dbReference type="NCBI Taxonomy" id="2963939"/>
    <lineage>
        <taxon>Bacteria</taxon>
        <taxon>Pseudomonadati</taxon>
        <taxon>Pseudomonadota</taxon>
        <taxon>Gammaproteobacteria</taxon>
        <taxon>Methylococcales</taxon>
        <taxon>Methylococcaceae</taxon>
        <taxon>Methylomonas</taxon>
    </lineage>
</organism>
<dbReference type="InterPro" id="IPR043519">
    <property type="entry name" value="NT_sf"/>
</dbReference>
<sequence length="104" mass="11727">MSSAGLLLREQDKRRLLQLLAEYLPGVTAWVYGSRVNGDAHDASDLDIVLRSADLSKIPLEALERFQEAVRESNIPILVEARDWARLPESFHQEILRGYVVLGV</sequence>
<dbReference type="Proteomes" id="UP001162780">
    <property type="component" value="Chromosome"/>
</dbReference>
<dbReference type="Pfam" id="PF18765">
    <property type="entry name" value="Polbeta"/>
    <property type="match status" value="1"/>
</dbReference>
<accession>A0ABY7GPK2</accession>
<reference evidence="2" key="1">
    <citation type="submission" date="2022-11" db="EMBL/GenBank/DDBJ databases">
        <title>Methylomonas rapida sp. nov., Carotenoid-Producing Obligate Methanotrophs with High Growth Characteristics and Biotechnological Potential.</title>
        <authorList>
            <person name="Tikhonova E.N."/>
            <person name="Suleimanov R.Z."/>
            <person name="Miroshnikov K."/>
            <person name="Oshkin I.Y."/>
            <person name="Belova S.E."/>
            <person name="Danilova O.V."/>
            <person name="Ashikhmin A."/>
            <person name="Konopkin A."/>
            <person name="But S.Y."/>
            <person name="Khmelenina V.N."/>
            <person name="Kuznetsov N."/>
            <person name="Pimenov N.V."/>
            <person name="Dedysh S.N."/>
        </authorList>
    </citation>
    <scope>NUCLEOTIDE SEQUENCE</scope>
    <source>
        <strain evidence="2">MP1</strain>
    </source>
</reference>
<keyword evidence="3" id="KW-1185">Reference proteome</keyword>
<evidence type="ECO:0000259" key="1">
    <source>
        <dbReference type="Pfam" id="PF18765"/>
    </source>
</evidence>
<protein>
    <submittedName>
        <fullName evidence="2">Nucleotidyltransferase domain-containing protein</fullName>
    </submittedName>
</protein>
<gene>
    <name evidence="2" type="ORF">NM686_007745</name>
</gene>
<name>A0ABY7GPK2_9GAMM</name>
<proteinExistence type="predicted"/>
<dbReference type="CDD" id="cd05403">
    <property type="entry name" value="NT_KNTase_like"/>
    <property type="match status" value="1"/>
</dbReference>
<evidence type="ECO:0000313" key="3">
    <source>
        <dbReference type="Proteomes" id="UP001162780"/>
    </source>
</evidence>